<organism evidence="2 3">
    <name type="scientific">Rufibacter tibetensis</name>
    <dbReference type="NCBI Taxonomy" id="512763"/>
    <lineage>
        <taxon>Bacteria</taxon>
        <taxon>Pseudomonadati</taxon>
        <taxon>Bacteroidota</taxon>
        <taxon>Cytophagia</taxon>
        <taxon>Cytophagales</taxon>
        <taxon>Hymenobacteraceae</taxon>
        <taxon>Rufibacter</taxon>
    </lineage>
</organism>
<feature type="chain" id="PRO_5006042938" description="Outer membrane protein beta-barrel domain-containing protein" evidence="1">
    <location>
        <begin position="26"/>
        <end position="169"/>
    </location>
</feature>
<dbReference type="RefSeq" id="WP_062542788.1">
    <property type="nucleotide sequence ID" value="NZ_CP012643.1"/>
</dbReference>
<dbReference type="STRING" id="512763.DC20_04780"/>
<dbReference type="KEGG" id="rti:DC20_04780"/>
<evidence type="ECO:0000313" key="2">
    <source>
        <dbReference type="EMBL" id="ALI98420.1"/>
    </source>
</evidence>
<accession>A0A0P0CVE8</accession>
<dbReference type="EMBL" id="CP012643">
    <property type="protein sequence ID" value="ALI98420.1"/>
    <property type="molecule type" value="Genomic_DNA"/>
</dbReference>
<dbReference type="Proteomes" id="UP000061382">
    <property type="component" value="Chromosome"/>
</dbReference>
<proteinExistence type="predicted"/>
<protein>
    <recommendedName>
        <fullName evidence="4">Outer membrane protein beta-barrel domain-containing protein</fullName>
    </recommendedName>
</protein>
<reference evidence="2 3" key="1">
    <citation type="submission" date="2015-08" db="EMBL/GenBank/DDBJ databases">
        <title>Complete genome sequence of Rufibacter tibetensis strain 1351t, a radiation-resistant bacterium from tibet plateau.</title>
        <authorList>
            <person name="Dai J."/>
        </authorList>
    </citation>
    <scope>NUCLEOTIDE SEQUENCE [LARGE SCALE GENOMIC DNA]</scope>
    <source>
        <strain evidence="2 3">1351</strain>
    </source>
</reference>
<evidence type="ECO:0000256" key="1">
    <source>
        <dbReference type="SAM" id="SignalP"/>
    </source>
</evidence>
<keyword evidence="1" id="KW-0732">Signal</keyword>
<evidence type="ECO:0000313" key="3">
    <source>
        <dbReference type="Proteomes" id="UP000061382"/>
    </source>
</evidence>
<sequence>MKNKHLIFGLVLVLLSLTKLESAQAQTVGLGLRVGGYSAGVSGKYFFREDRAIEGILGTGFGRRGFQLTGLLEQHAVAFGIQGLQWFYGAGGHVGIFRGRYYHKPSSKHYEDSYNKTLVTLGVDGIVGLEYQITEIPISVGIDFKPFFEVNRDGLFLYPDGALTVRYTF</sequence>
<dbReference type="AlphaFoldDB" id="A0A0P0CVE8"/>
<dbReference type="PATRIC" id="fig|512763.3.peg.1059"/>
<dbReference type="OrthoDB" id="978645at2"/>
<feature type="signal peptide" evidence="1">
    <location>
        <begin position="1"/>
        <end position="25"/>
    </location>
</feature>
<name>A0A0P0CVE8_9BACT</name>
<keyword evidence="3" id="KW-1185">Reference proteome</keyword>
<gene>
    <name evidence="2" type="ORF">DC20_04780</name>
</gene>
<evidence type="ECO:0008006" key="4">
    <source>
        <dbReference type="Google" id="ProtNLM"/>
    </source>
</evidence>